<dbReference type="GeneID" id="17298395"/>
<reference evidence="3" key="3">
    <citation type="submission" date="2015-06" db="UniProtKB">
        <authorList>
            <consortium name="EnsemblProtists"/>
        </authorList>
    </citation>
    <scope>IDENTIFICATION</scope>
</reference>
<evidence type="ECO:0000313" key="2">
    <source>
        <dbReference type="EMBL" id="EKX41720.1"/>
    </source>
</evidence>
<gene>
    <name evidence="2" type="ORF">GUITHDRAFT_141722</name>
</gene>
<feature type="compositionally biased region" description="Polar residues" evidence="1">
    <location>
        <begin position="229"/>
        <end position="241"/>
    </location>
</feature>
<feature type="region of interest" description="Disordered" evidence="1">
    <location>
        <begin position="156"/>
        <end position="264"/>
    </location>
</feature>
<dbReference type="EnsemblProtists" id="EKX41720">
    <property type="protein sequence ID" value="EKX41720"/>
    <property type="gene ID" value="GUITHDRAFT_141722"/>
</dbReference>
<proteinExistence type="predicted"/>
<feature type="compositionally biased region" description="Gly residues" evidence="1">
    <location>
        <begin position="216"/>
        <end position="228"/>
    </location>
</feature>
<dbReference type="PaxDb" id="55529-EKX41720"/>
<reference evidence="4" key="2">
    <citation type="submission" date="2012-11" db="EMBL/GenBank/DDBJ databases">
        <authorList>
            <person name="Kuo A."/>
            <person name="Curtis B.A."/>
            <person name="Tanifuji G."/>
            <person name="Burki F."/>
            <person name="Gruber A."/>
            <person name="Irimia M."/>
            <person name="Maruyama S."/>
            <person name="Arias M.C."/>
            <person name="Ball S.G."/>
            <person name="Gile G.H."/>
            <person name="Hirakawa Y."/>
            <person name="Hopkins J.F."/>
            <person name="Rensing S.A."/>
            <person name="Schmutz J."/>
            <person name="Symeonidi A."/>
            <person name="Elias M."/>
            <person name="Eveleigh R.J."/>
            <person name="Herman E.K."/>
            <person name="Klute M.J."/>
            <person name="Nakayama T."/>
            <person name="Obornik M."/>
            <person name="Reyes-Prieto A."/>
            <person name="Armbrust E.V."/>
            <person name="Aves S.J."/>
            <person name="Beiko R.G."/>
            <person name="Coutinho P."/>
            <person name="Dacks J.B."/>
            <person name="Durnford D.G."/>
            <person name="Fast N.M."/>
            <person name="Green B.R."/>
            <person name="Grisdale C."/>
            <person name="Hempe F."/>
            <person name="Henrissat B."/>
            <person name="Hoppner M.P."/>
            <person name="Ishida K.-I."/>
            <person name="Kim E."/>
            <person name="Koreny L."/>
            <person name="Kroth P.G."/>
            <person name="Liu Y."/>
            <person name="Malik S.-B."/>
            <person name="Maier U.G."/>
            <person name="McRose D."/>
            <person name="Mock T."/>
            <person name="Neilson J.A."/>
            <person name="Onodera N.T."/>
            <person name="Poole A.M."/>
            <person name="Pritham E.J."/>
            <person name="Richards T.A."/>
            <person name="Rocap G."/>
            <person name="Roy S.W."/>
            <person name="Sarai C."/>
            <person name="Schaack S."/>
            <person name="Shirato S."/>
            <person name="Slamovits C.H."/>
            <person name="Spencer D.F."/>
            <person name="Suzuki S."/>
            <person name="Worden A.Z."/>
            <person name="Zauner S."/>
            <person name="Barry K."/>
            <person name="Bell C."/>
            <person name="Bharti A.K."/>
            <person name="Crow J.A."/>
            <person name="Grimwood J."/>
            <person name="Kramer R."/>
            <person name="Lindquist E."/>
            <person name="Lucas S."/>
            <person name="Salamov A."/>
            <person name="McFadden G.I."/>
            <person name="Lane C.E."/>
            <person name="Keeling P.J."/>
            <person name="Gray M.W."/>
            <person name="Grigoriev I.V."/>
            <person name="Archibald J.M."/>
        </authorList>
    </citation>
    <scope>NUCLEOTIDE SEQUENCE</scope>
    <source>
        <strain evidence="4">CCMP2712</strain>
    </source>
</reference>
<feature type="compositionally biased region" description="Basic and acidic residues" evidence="1">
    <location>
        <begin position="194"/>
        <end position="215"/>
    </location>
</feature>
<evidence type="ECO:0000313" key="4">
    <source>
        <dbReference type="Proteomes" id="UP000011087"/>
    </source>
</evidence>
<evidence type="ECO:0000256" key="1">
    <source>
        <dbReference type="SAM" id="MobiDB-lite"/>
    </source>
</evidence>
<dbReference type="RefSeq" id="XP_005828700.1">
    <property type="nucleotide sequence ID" value="XM_005828643.1"/>
</dbReference>
<dbReference type="HOGENOM" id="CLU_793322_0_0_1"/>
<name>L1J0V4_GUITC</name>
<feature type="compositionally biased region" description="Basic and acidic residues" evidence="1">
    <location>
        <begin position="156"/>
        <end position="166"/>
    </location>
</feature>
<dbReference type="Proteomes" id="UP000011087">
    <property type="component" value="Unassembled WGS sequence"/>
</dbReference>
<dbReference type="KEGG" id="gtt:GUITHDRAFT_141722"/>
<dbReference type="EMBL" id="JH993021">
    <property type="protein sequence ID" value="EKX41720.1"/>
    <property type="molecule type" value="Genomic_DNA"/>
</dbReference>
<evidence type="ECO:0000313" key="3">
    <source>
        <dbReference type="EnsemblProtists" id="EKX41720"/>
    </source>
</evidence>
<feature type="compositionally biased region" description="Basic and acidic residues" evidence="1">
    <location>
        <begin position="242"/>
        <end position="259"/>
    </location>
</feature>
<feature type="region of interest" description="Disordered" evidence="1">
    <location>
        <begin position="1"/>
        <end position="52"/>
    </location>
</feature>
<organism evidence="2">
    <name type="scientific">Guillardia theta (strain CCMP2712)</name>
    <name type="common">Cryptophyte</name>
    <dbReference type="NCBI Taxonomy" id="905079"/>
    <lineage>
        <taxon>Eukaryota</taxon>
        <taxon>Cryptophyceae</taxon>
        <taxon>Pyrenomonadales</taxon>
        <taxon>Geminigeraceae</taxon>
        <taxon>Guillardia</taxon>
    </lineage>
</organism>
<dbReference type="AlphaFoldDB" id="L1J0V4"/>
<keyword evidence="4" id="KW-1185">Reference proteome</keyword>
<sequence>MAAAFHYMDEPPNGSDAHETSASIPDSSSLPHRLPDSQSSIRMNFKGQPGQDGFNRRVKLVQAMMQLPPEKIFATKEKSSMYKEITDLLNRDPAFAGGLKQGTTRDKWLEVISTVDSIIANGSEDKYIKSASSGKGGLNELDELYLRLAREKSEWLRNHDRSREGAAGDDIPQRGRRSVGNAVQNQPDACNVHEAADERMEKSRASYAHSEHSEDGGGSSDENGGGCQGRSSSHPNQQTARESNKRQRVDTDRKADRNRPAIGSANSNFSAVLEWLRSSDEKYHQSLEADREVAKIKAEAELQHEKAKVLKREAEVLAKKTESYERGIELLKLLASCHEKGITVPPHMLV</sequence>
<accession>L1J0V4</accession>
<feature type="compositionally biased region" description="Polar residues" evidence="1">
    <location>
        <begin position="20"/>
        <end position="42"/>
    </location>
</feature>
<reference evidence="2 4" key="1">
    <citation type="journal article" date="2012" name="Nature">
        <title>Algal genomes reveal evolutionary mosaicism and the fate of nucleomorphs.</title>
        <authorList>
            <consortium name="DOE Joint Genome Institute"/>
            <person name="Curtis B.A."/>
            <person name="Tanifuji G."/>
            <person name="Burki F."/>
            <person name="Gruber A."/>
            <person name="Irimia M."/>
            <person name="Maruyama S."/>
            <person name="Arias M.C."/>
            <person name="Ball S.G."/>
            <person name="Gile G.H."/>
            <person name="Hirakawa Y."/>
            <person name="Hopkins J.F."/>
            <person name="Kuo A."/>
            <person name="Rensing S.A."/>
            <person name="Schmutz J."/>
            <person name="Symeonidi A."/>
            <person name="Elias M."/>
            <person name="Eveleigh R.J."/>
            <person name="Herman E.K."/>
            <person name="Klute M.J."/>
            <person name="Nakayama T."/>
            <person name="Obornik M."/>
            <person name="Reyes-Prieto A."/>
            <person name="Armbrust E.V."/>
            <person name="Aves S.J."/>
            <person name="Beiko R.G."/>
            <person name="Coutinho P."/>
            <person name="Dacks J.B."/>
            <person name="Durnford D.G."/>
            <person name="Fast N.M."/>
            <person name="Green B.R."/>
            <person name="Grisdale C.J."/>
            <person name="Hempel F."/>
            <person name="Henrissat B."/>
            <person name="Hoppner M.P."/>
            <person name="Ishida K."/>
            <person name="Kim E."/>
            <person name="Koreny L."/>
            <person name="Kroth P.G."/>
            <person name="Liu Y."/>
            <person name="Malik S.B."/>
            <person name="Maier U.G."/>
            <person name="McRose D."/>
            <person name="Mock T."/>
            <person name="Neilson J.A."/>
            <person name="Onodera N.T."/>
            <person name="Poole A.M."/>
            <person name="Pritham E.J."/>
            <person name="Richards T.A."/>
            <person name="Rocap G."/>
            <person name="Roy S.W."/>
            <person name="Sarai C."/>
            <person name="Schaack S."/>
            <person name="Shirato S."/>
            <person name="Slamovits C.H."/>
            <person name="Spencer D.F."/>
            <person name="Suzuki S."/>
            <person name="Worden A.Z."/>
            <person name="Zauner S."/>
            <person name="Barry K."/>
            <person name="Bell C."/>
            <person name="Bharti A.K."/>
            <person name="Crow J.A."/>
            <person name="Grimwood J."/>
            <person name="Kramer R."/>
            <person name="Lindquist E."/>
            <person name="Lucas S."/>
            <person name="Salamov A."/>
            <person name="McFadden G.I."/>
            <person name="Lane C.E."/>
            <person name="Keeling P.J."/>
            <person name="Gray M.W."/>
            <person name="Grigoriev I.V."/>
            <person name="Archibald J.M."/>
        </authorList>
    </citation>
    <scope>NUCLEOTIDE SEQUENCE</scope>
    <source>
        <strain evidence="2 4">CCMP2712</strain>
    </source>
</reference>
<protein>
    <submittedName>
        <fullName evidence="2 3">Uncharacterized protein</fullName>
    </submittedName>
</protein>